<feature type="domain" description="Reverse transcriptase" evidence="2">
    <location>
        <begin position="738"/>
        <end position="1020"/>
    </location>
</feature>
<dbReference type="EMBL" id="OIVN01000417">
    <property type="protein sequence ID" value="SPC79855.1"/>
    <property type="molecule type" value="Genomic_DNA"/>
</dbReference>
<dbReference type="CDD" id="cd01650">
    <property type="entry name" value="RT_nLTR_like"/>
    <property type="match status" value="1"/>
</dbReference>
<gene>
    <name evidence="3" type="ORF">FSB_LOCUS7737</name>
</gene>
<feature type="compositionally biased region" description="Pro residues" evidence="1">
    <location>
        <begin position="210"/>
        <end position="226"/>
    </location>
</feature>
<dbReference type="Pfam" id="PF14392">
    <property type="entry name" value="zf-CCHC_4"/>
    <property type="match status" value="1"/>
</dbReference>
<dbReference type="InterPro" id="IPR036691">
    <property type="entry name" value="Endo/exonu/phosph_ase_sf"/>
</dbReference>
<dbReference type="GO" id="GO:0004523">
    <property type="term" value="F:RNA-DNA hybrid ribonuclease activity"/>
    <property type="evidence" value="ECO:0007669"/>
    <property type="project" value="InterPro"/>
</dbReference>
<dbReference type="Pfam" id="PF13456">
    <property type="entry name" value="RVT_3"/>
    <property type="match status" value="1"/>
</dbReference>
<dbReference type="Gene3D" id="3.60.10.10">
    <property type="entry name" value="Endonuclease/exonuclease/phosphatase"/>
    <property type="match status" value="1"/>
</dbReference>
<reference evidence="3" key="1">
    <citation type="submission" date="2018-02" db="EMBL/GenBank/DDBJ databases">
        <authorList>
            <person name="Cohen D.B."/>
            <person name="Kent A.D."/>
        </authorList>
    </citation>
    <scope>NUCLEOTIDE SEQUENCE</scope>
</reference>
<dbReference type="PANTHER" id="PTHR33116:SF86">
    <property type="entry name" value="REVERSE TRANSCRIPTASE DOMAIN-CONTAINING PROTEIN"/>
    <property type="match status" value="1"/>
</dbReference>
<sequence length="1626" mass="186269">MKPIERGSCWENRGCMINIWSFSNGLKEDEAIEEVAFAETSFWVQLHGIPVRRMNPEVATILGSSLGKIAHVTEGDKAAGGGQAMRIRVSMDLTKPLCRGRKATLEKGREVWISFKYERLPNFCYWCGLVSHSDKDCPHWLRNQEKMQLEDQQFRTMPKQPPSTPVNTTSTQTQSNSRPFPNTTTIPPSSSIHNSLNHHFPEPPSPKIISPPPPLAAAPVAHPPPNQDDHPTYMDLEENSGFTPIITERIRQEQIFENQLRDIDNALNFSPPNMVSLPKPLTPSKSSLSPSQHTTRVALGDVTNKELAQLKEQKPYILVKKSWKKLARAQVPPSAMNCLAWNCRGLGNPRTVQEIARLVRAQDPSVVFLIETWQDEGPLEKLRCQLQFENKFIAQSRNKGGGLCLLWKKEVKLRVYSFSHSHIDAVVNENQPDAWRFTGFYGAPETHNREESWNLLQRLNAQFKLPCFMDLGFTGPRFTWMNNRPADMTWERLDRVVATPDWLLQFPSAQVHHLEGRWSDHKPIWMNTEPTFIPSKKPFRFEEVWTSDQGCEAVIKDSWKKDSAGVPMYNVWQKIHACRRGLSSWSRTSFGNVKFRIREVERLLKQAEEISMQGRDHHRVSLLRQELHSLLAKEERLWRQRSQADWLQAGDRNTRYFHCRATQRQRRNRIEEVLENIQRVVTEEMNNQLIKEFTAEEVDVALKQMAPLKASGPDGLPPIFYQQYWHLIGKDVTTAVLTCLNSGKILKAINHTYITLIPKVQNPEEVVEFRPISLCNVIYKIISKVLANRLKTLLPTIVSESQSAFIPGRLITDNILVAFETLHHMQHQKTGKLGSMALKLDMSKAYDRVEWRYLKGVMEKMGFHKKWVTILMECVSTVSYSILVNGDPYNYIKPSRGLRQGDPLSPYLFLLCAEGFHSLIEKEKTAGTLQGVSISRGGPKISHLFFADDSLLFCKATTSDVTRIQDILSQYEKASGQQINRQKTTLFFSKSTPPTAQRDIQDMLEVPAIKQYERYLGLPSFVGRAKYSSFAQIKERVWSKLKGWKEKLISQAGREILIKSVAQAIPAYAMSCFRLPNRLIKEIEVLIRRFWWGQGGEKGKMHWLPWHTLCKSKNNGGIGLRDLGIFNEALLAKQVWRLLHNPSSLFFKVFKAKYFPRCSILEVQQSTKGSYAWRSILSARDLITKGSVWRVGTGKDIRIWGDKWLIGSNNHRIISTPPLNTSISHVEHLIDSDLKSWKTELVKELFLPQEATTILGIPLSFRNPADSLVWGATKQGVYTVRSGYHLLFNDRNQDEPGPSDTTKMSQLWKAIWSLQIPSKTRHFLWRACHSSLPTRSNLHHRHILDDPRCSSCTDQIESTIHALWQCKSIVPLWHSIPWGQKLSKTSYTDCIDLIYQCTLTLSTNEFQLFAVICWSIWYRRNRLRLQQPADTNTQLIRRARETLLEFHEAQDRGKQRSLQSNSTTVIKWKPPEDRRYKVNYDGAVFNDRNEAGIGVIIRNHRGEVMGALSQRIPYPHSVEAVEASAARSAIQFAKDSGFMNIDLEGDSTSIVEAILLTTPCSTIYGNIIEDIRQIARGLQSVQFLHVKREGNVMAHLLAKRAGINKPFETWMETVPPELSHTLCIDF</sequence>
<feature type="compositionally biased region" description="Low complexity" evidence="1">
    <location>
        <begin position="165"/>
        <end position="177"/>
    </location>
</feature>
<organism evidence="3">
    <name type="scientific">Fagus sylvatica</name>
    <name type="common">Beechnut</name>
    <dbReference type="NCBI Taxonomy" id="28930"/>
    <lineage>
        <taxon>Eukaryota</taxon>
        <taxon>Viridiplantae</taxon>
        <taxon>Streptophyta</taxon>
        <taxon>Embryophyta</taxon>
        <taxon>Tracheophyta</taxon>
        <taxon>Spermatophyta</taxon>
        <taxon>Magnoliopsida</taxon>
        <taxon>eudicotyledons</taxon>
        <taxon>Gunneridae</taxon>
        <taxon>Pentapetalae</taxon>
        <taxon>rosids</taxon>
        <taxon>fabids</taxon>
        <taxon>Fagales</taxon>
        <taxon>Fagaceae</taxon>
        <taxon>Fagus</taxon>
    </lineage>
</organism>
<dbReference type="InterPro" id="IPR012337">
    <property type="entry name" value="RNaseH-like_sf"/>
</dbReference>
<dbReference type="GO" id="GO:0003676">
    <property type="term" value="F:nucleic acid binding"/>
    <property type="evidence" value="ECO:0007669"/>
    <property type="project" value="InterPro"/>
</dbReference>
<proteinExistence type="predicted"/>
<dbReference type="CDD" id="cd06222">
    <property type="entry name" value="RNase_H_like"/>
    <property type="match status" value="1"/>
</dbReference>
<dbReference type="SUPFAM" id="SSF56219">
    <property type="entry name" value="DNase I-like"/>
    <property type="match status" value="1"/>
</dbReference>
<dbReference type="SUPFAM" id="SSF53098">
    <property type="entry name" value="Ribonuclease H-like"/>
    <property type="match status" value="1"/>
</dbReference>
<dbReference type="Pfam" id="PF03372">
    <property type="entry name" value="Exo_endo_phos"/>
    <property type="match status" value="1"/>
</dbReference>
<dbReference type="Pfam" id="PF00078">
    <property type="entry name" value="RVT_1"/>
    <property type="match status" value="1"/>
</dbReference>
<protein>
    <recommendedName>
        <fullName evidence="2">Reverse transcriptase domain-containing protein</fullName>
    </recommendedName>
</protein>
<dbReference type="InterPro" id="IPR000477">
    <property type="entry name" value="RT_dom"/>
</dbReference>
<name>A0A2N9EYC3_FAGSY</name>
<feature type="region of interest" description="Disordered" evidence="1">
    <location>
        <begin position="151"/>
        <end position="184"/>
    </location>
</feature>
<dbReference type="InterPro" id="IPR044730">
    <property type="entry name" value="RNase_H-like_dom_plant"/>
</dbReference>
<dbReference type="InterPro" id="IPR043502">
    <property type="entry name" value="DNA/RNA_pol_sf"/>
</dbReference>
<dbReference type="Pfam" id="PF13966">
    <property type="entry name" value="zf-RVT"/>
    <property type="match status" value="1"/>
</dbReference>
<dbReference type="InterPro" id="IPR002156">
    <property type="entry name" value="RNaseH_domain"/>
</dbReference>
<dbReference type="SUPFAM" id="SSF56672">
    <property type="entry name" value="DNA/RNA polymerases"/>
    <property type="match status" value="1"/>
</dbReference>
<evidence type="ECO:0000259" key="2">
    <source>
        <dbReference type="PROSITE" id="PS50878"/>
    </source>
</evidence>
<evidence type="ECO:0000313" key="3">
    <source>
        <dbReference type="EMBL" id="SPC79855.1"/>
    </source>
</evidence>
<accession>A0A2N9EYC3</accession>
<dbReference type="InterPro" id="IPR005135">
    <property type="entry name" value="Endo/exonuclease/phosphatase"/>
</dbReference>
<evidence type="ECO:0000256" key="1">
    <source>
        <dbReference type="SAM" id="MobiDB-lite"/>
    </source>
</evidence>
<dbReference type="InterPro" id="IPR025836">
    <property type="entry name" value="Zn_knuckle_CX2CX4HX4C"/>
</dbReference>
<dbReference type="PROSITE" id="PS50878">
    <property type="entry name" value="RT_POL"/>
    <property type="match status" value="1"/>
</dbReference>
<dbReference type="PANTHER" id="PTHR33116">
    <property type="entry name" value="REVERSE TRANSCRIPTASE ZINC-BINDING DOMAIN-CONTAINING PROTEIN-RELATED-RELATED"/>
    <property type="match status" value="1"/>
</dbReference>
<dbReference type="InterPro" id="IPR026960">
    <property type="entry name" value="RVT-Znf"/>
</dbReference>
<feature type="region of interest" description="Disordered" evidence="1">
    <location>
        <begin position="210"/>
        <end position="229"/>
    </location>
</feature>
<dbReference type="InterPro" id="IPR036397">
    <property type="entry name" value="RNaseH_sf"/>
</dbReference>
<dbReference type="Gene3D" id="3.30.420.10">
    <property type="entry name" value="Ribonuclease H-like superfamily/Ribonuclease H"/>
    <property type="match status" value="1"/>
</dbReference>